<feature type="transmembrane region" description="Helical" evidence="16">
    <location>
        <begin position="93"/>
        <end position="112"/>
    </location>
</feature>
<dbReference type="InterPro" id="IPR050324">
    <property type="entry name" value="CDP-alcohol_PTase-I"/>
</dbReference>
<feature type="transmembrane region" description="Helical" evidence="16">
    <location>
        <begin position="155"/>
        <end position="172"/>
    </location>
</feature>
<feature type="transmembrane region" description="Helical" evidence="16">
    <location>
        <begin position="184"/>
        <end position="201"/>
    </location>
</feature>
<evidence type="ECO:0000256" key="11">
    <source>
        <dbReference type="ARBA" id="ARBA00023136"/>
    </source>
</evidence>
<keyword evidence="11 16" id="KW-0472">Membrane</keyword>
<evidence type="ECO:0000256" key="15">
    <source>
        <dbReference type="RuleBase" id="RU003750"/>
    </source>
</evidence>
<dbReference type="RefSeq" id="WP_006565057.1">
    <property type="nucleotide sequence ID" value="NZ_ADHO01000039.1"/>
</dbReference>
<evidence type="ECO:0000256" key="2">
    <source>
        <dbReference type="ARBA" id="ARBA00004127"/>
    </source>
</evidence>
<evidence type="ECO:0000256" key="4">
    <source>
        <dbReference type="ARBA" id="ARBA00013174"/>
    </source>
</evidence>
<keyword evidence="10" id="KW-0443">Lipid metabolism</keyword>
<dbReference type="Pfam" id="PF01066">
    <property type="entry name" value="CDP-OH_P_transf"/>
    <property type="match status" value="1"/>
</dbReference>
<comment type="similarity">
    <text evidence="3 15">Belongs to the CDP-alcohol phosphatidyltransferase class-I family.</text>
</comment>
<dbReference type="PANTHER" id="PTHR14269:SF61">
    <property type="entry name" value="CDP-DIACYLGLYCEROL--SERINE O-PHOSPHATIDYLTRANSFERASE"/>
    <property type="match status" value="1"/>
</dbReference>
<comment type="caution">
    <text evidence="17">The sequence shown here is derived from an EMBL/GenBank/DDBJ whole genome shotgun (WGS) entry which is preliminary data.</text>
</comment>
<dbReference type="InterPro" id="IPR000462">
    <property type="entry name" value="CDP-OH_P_trans"/>
</dbReference>
<evidence type="ECO:0000256" key="10">
    <source>
        <dbReference type="ARBA" id="ARBA00023098"/>
    </source>
</evidence>
<protein>
    <recommendedName>
        <fullName evidence="5">CDP-diacylglycerol--serine O-phosphatidyltransferase</fullName>
        <ecNumber evidence="4">2.7.8.8</ecNumber>
    </recommendedName>
    <alternativeName>
        <fullName evidence="14">Phosphatidylserine synthase</fullName>
    </alternativeName>
</protein>
<evidence type="ECO:0000256" key="1">
    <source>
        <dbReference type="ARBA" id="ARBA00000287"/>
    </source>
</evidence>
<keyword evidence="8 16" id="KW-0812">Transmembrane</keyword>
<evidence type="ECO:0000313" key="18">
    <source>
        <dbReference type="Proteomes" id="UP000054093"/>
    </source>
</evidence>
<keyword evidence="6" id="KW-0444">Lipid biosynthesis</keyword>
<comment type="catalytic activity">
    <reaction evidence="1">
        <text>a CDP-1,2-diacyl-sn-glycerol + L-serine = a 1,2-diacyl-sn-glycero-3-phospho-L-serine + CMP + H(+)</text>
        <dbReference type="Rhea" id="RHEA:16913"/>
        <dbReference type="ChEBI" id="CHEBI:15378"/>
        <dbReference type="ChEBI" id="CHEBI:33384"/>
        <dbReference type="ChEBI" id="CHEBI:57262"/>
        <dbReference type="ChEBI" id="CHEBI:58332"/>
        <dbReference type="ChEBI" id="CHEBI:60377"/>
        <dbReference type="EC" id="2.7.8.8"/>
    </reaction>
</comment>
<dbReference type="GO" id="GO:0003882">
    <property type="term" value="F:CDP-diacylglycerol-serine O-phosphatidyltransferase activity"/>
    <property type="evidence" value="ECO:0007669"/>
    <property type="project" value="UniProtKB-EC"/>
</dbReference>
<evidence type="ECO:0000256" key="6">
    <source>
        <dbReference type="ARBA" id="ARBA00022516"/>
    </source>
</evidence>
<evidence type="ECO:0000256" key="16">
    <source>
        <dbReference type="SAM" id="Phobius"/>
    </source>
</evidence>
<evidence type="ECO:0000256" key="13">
    <source>
        <dbReference type="ARBA" id="ARBA00023264"/>
    </source>
</evidence>
<dbReference type="Proteomes" id="UP000054093">
    <property type="component" value="Unassembled WGS sequence"/>
</dbReference>
<evidence type="ECO:0000256" key="9">
    <source>
        <dbReference type="ARBA" id="ARBA00022989"/>
    </source>
</evidence>
<feature type="transmembrane region" description="Helical" evidence="16">
    <location>
        <begin position="124"/>
        <end position="143"/>
    </location>
</feature>
<dbReference type="InterPro" id="IPR048254">
    <property type="entry name" value="CDP_ALCOHOL_P_TRANSF_CS"/>
</dbReference>
<evidence type="ECO:0000256" key="3">
    <source>
        <dbReference type="ARBA" id="ARBA00010441"/>
    </source>
</evidence>
<evidence type="ECO:0000256" key="5">
    <source>
        <dbReference type="ARBA" id="ARBA00017171"/>
    </source>
</evidence>
<dbReference type="PANTHER" id="PTHR14269">
    <property type="entry name" value="CDP-DIACYLGLYCEROL--GLYCEROL-3-PHOSPHATE 3-PHOSPHATIDYLTRANSFERASE-RELATED"/>
    <property type="match status" value="1"/>
</dbReference>
<organism evidence="17 18">
    <name type="scientific">Helicobacter suis HS5</name>
    <dbReference type="NCBI Taxonomy" id="710394"/>
    <lineage>
        <taxon>Bacteria</taxon>
        <taxon>Pseudomonadati</taxon>
        <taxon>Campylobacterota</taxon>
        <taxon>Epsilonproteobacteria</taxon>
        <taxon>Campylobacterales</taxon>
        <taxon>Helicobacteraceae</taxon>
        <taxon>Helicobacter</taxon>
    </lineage>
</organism>
<name>E7G2V7_9HELI</name>
<reference evidence="17 18" key="1">
    <citation type="journal article" date="2011" name="Vet. Res.">
        <title>Genome sequence of Helicobacter suis supports its role in gastric pathology.</title>
        <authorList>
            <person name="Vermoote M."/>
            <person name="Vandekerckhove T.T."/>
            <person name="Flahou B."/>
            <person name="Pasmans F."/>
            <person name="Smet A."/>
            <person name="De Groote D."/>
            <person name="Van Criekinge W."/>
            <person name="Ducatelle R."/>
            <person name="Haesebrouck F."/>
        </authorList>
    </citation>
    <scope>NUCLEOTIDE SEQUENCE [LARGE SCALE GENOMIC DNA]</scope>
    <source>
        <strain evidence="17 18">HS5</strain>
    </source>
</reference>
<proteinExistence type="inferred from homology"/>
<dbReference type="GO" id="GO:0016020">
    <property type="term" value="C:membrane"/>
    <property type="evidence" value="ECO:0007669"/>
    <property type="project" value="InterPro"/>
</dbReference>
<evidence type="ECO:0000256" key="12">
    <source>
        <dbReference type="ARBA" id="ARBA00023209"/>
    </source>
</evidence>
<dbReference type="GeneID" id="56928940"/>
<dbReference type="EMBL" id="ADHO01000039">
    <property type="protein sequence ID" value="EFX42305.1"/>
    <property type="molecule type" value="Genomic_DNA"/>
</dbReference>
<gene>
    <name evidence="17" type="primary">pssA</name>
    <name evidence="17" type="ORF">HSUHS5_0253</name>
</gene>
<dbReference type="InterPro" id="IPR043130">
    <property type="entry name" value="CDP-OH_PTrfase_TM_dom"/>
</dbReference>
<evidence type="ECO:0000313" key="17">
    <source>
        <dbReference type="EMBL" id="EFX42305.1"/>
    </source>
</evidence>
<feature type="transmembrane region" description="Helical" evidence="16">
    <location>
        <begin position="207"/>
        <end position="231"/>
    </location>
</feature>
<dbReference type="PROSITE" id="PS00379">
    <property type="entry name" value="CDP_ALCOHOL_P_TRANSF"/>
    <property type="match status" value="1"/>
</dbReference>
<keyword evidence="13" id="KW-1208">Phospholipid metabolism</keyword>
<keyword evidence="12" id="KW-0594">Phospholipid biosynthesis</keyword>
<evidence type="ECO:0000256" key="7">
    <source>
        <dbReference type="ARBA" id="ARBA00022679"/>
    </source>
</evidence>
<dbReference type="EC" id="2.7.8.8" evidence="4"/>
<comment type="subcellular location">
    <subcellularLocation>
        <location evidence="2">Endomembrane system</location>
        <topology evidence="2">Multi-pass membrane protein</topology>
    </subcellularLocation>
</comment>
<dbReference type="NCBIfam" id="TIGR00473">
    <property type="entry name" value="pssA"/>
    <property type="match status" value="1"/>
</dbReference>
<dbReference type="GO" id="GO:0012505">
    <property type="term" value="C:endomembrane system"/>
    <property type="evidence" value="ECO:0007669"/>
    <property type="project" value="UniProtKB-SubCell"/>
</dbReference>
<keyword evidence="9 16" id="KW-1133">Transmembrane helix</keyword>
<dbReference type="AlphaFoldDB" id="E7G2V7"/>
<keyword evidence="7 15" id="KW-0808">Transferase</keyword>
<dbReference type="Gene3D" id="1.20.120.1760">
    <property type="match status" value="1"/>
</dbReference>
<sequence>MPIKPLYLFPNLFTAGSIFLGMMGVFYASKGSFVTACWLVVVCLVLDGLDGRVARLTNTTSKFGLEFDSLADVVAFGAAPSVISYFYTGYTYGRMGMAACALFVIFGAIRLARFNVTTQTTDPYSFIGIPIPSAAVLVVLAILLDFKYNLFKTQYGYLMLVYIVFLGVMMVSNIRYPNFKKVKWNLKLFVLLVFFLLVLFVRPLEMLSASMLCYLLYGIVRWIFLMAKIIFKYTQK</sequence>
<feature type="transmembrane region" description="Helical" evidence="16">
    <location>
        <begin position="7"/>
        <end position="27"/>
    </location>
</feature>
<dbReference type="GO" id="GO:0008654">
    <property type="term" value="P:phospholipid biosynthetic process"/>
    <property type="evidence" value="ECO:0007669"/>
    <property type="project" value="UniProtKB-KW"/>
</dbReference>
<accession>E7G2V7</accession>
<dbReference type="InterPro" id="IPR004533">
    <property type="entry name" value="CDP-diaglyc--ser_O-PTrfase"/>
</dbReference>
<evidence type="ECO:0000256" key="8">
    <source>
        <dbReference type="ARBA" id="ARBA00022692"/>
    </source>
</evidence>
<evidence type="ECO:0000256" key="14">
    <source>
        <dbReference type="ARBA" id="ARBA00032361"/>
    </source>
</evidence>